<evidence type="ECO:0000313" key="4">
    <source>
        <dbReference type="Proteomes" id="UP001595713"/>
    </source>
</evidence>
<keyword evidence="3" id="KW-0378">Hydrolase</keyword>
<dbReference type="InterPro" id="IPR036866">
    <property type="entry name" value="RibonucZ/Hydroxyglut_hydro"/>
</dbReference>
<dbReference type="SMART" id="SM00849">
    <property type="entry name" value="Lactamase_B"/>
    <property type="match status" value="1"/>
</dbReference>
<protein>
    <submittedName>
        <fullName evidence="3">Subclass B3 metallo-beta-lactamase</fullName>
        <ecNumber evidence="3">3.5.2.6</ecNumber>
    </submittedName>
</protein>
<dbReference type="PANTHER" id="PTHR42951">
    <property type="entry name" value="METALLO-BETA-LACTAMASE DOMAIN-CONTAINING"/>
    <property type="match status" value="1"/>
</dbReference>
<evidence type="ECO:0000256" key="1">
    <source>
        <dbReference type="SAM" id="SignalP"/>
    </source>
</evidence>
<accession>A0ABV7SZB6</accession>
<dbReference type="Pfam" id="PF00753">
    <property type="entry name" value="Lactamase_B"/>
    <property type="match status" value="1"/>
</dbReference>
<dbReference type="PANTHER" id="PTHR42951:SF17">
    <property type="entry name" value="METALLO-BETA-LACTAMASE DOMAIN-CONTAINING PROTEIN"/>
    <property type="match status" value="1"/>
</dbReference>
<evidence type="ECO:0000259" key="2">
    <source>
        <dbReference type="SMART" id="SM00849"/>
    </source>
</evidence>
<dbReference type="InterPro" id="IPR050855">
    <property type="entry name" value="NDM-1-like"/>
</dbReference>
<keyword evidence="4" id="KW-1185">Reference proteome</keyword>
<name>A0ABV7SZB6_9SPHN</name>
<dbReference type="RefSeq" id="WP_261292507.1">
    <property type="nucleotide sequence ID" value="NZ_JANQBK010000001.1"/>
</dbReference>
<dbReference type="NCBIfam" id="NF012229">
    <property type="entry name" value="bla_class_B_core"/>
    <property type="match status" value="1"/>
</dbReference>
<dbReference type="Gene3D" id="3.60.15.10">
    <property type="entry name" value="Ribonuclease Z/Hydroxyacylglutathione hydrolase-like"/>
    <property type="match status" value="1"/>
</dbReference>
<sequence length="299" mass="31368">MIETRDPAGQDRGSIAPWLQGRRGCRGRAALAIGIALLAAPATAADPPSWTQPTAPFHLIGPVDYVGTEGLAAYLIHTSAGAILIDGTMAENAAAIERSVAARGVQMRDVKVLLLSHAHFDHAGGLAALKRASGAQLVAGAADRAALESGVPPGETSYGVIRFPAVKVDRAIRDGERVRLGGVTLTAVATPGHTPGCTSWSLRLRARGKPVDILFACSVTVAGNKLVGNRRYPAIVTDFRASLARLSGMSADIVLPFHPELADLRARAARDTLVDRAALPMMVRDARAAFDADLAKQRQ</sequence>
<organism evidence="3 4">
    <name type="scientific">Sphingomonas hylomeconis</name>
    <dbReference type="NCBI Taxonomy" id="1395958"/>
    <lineage>
        <taxon>Bacteria</taxon>
        <taxon>Pseudomonadati</taxon>
        <taxon>Pseudomonadota</taxon>
        <taxon>Alphaproteobacteria</taxon>
        <taxon>Sphingomonadales</taxon>
        <taxon>Sphingomonadaceae</taxon>
        <taxon>Sphingomonas</taxon>
    </lineage>
</organism>
<reference evidence="4" key="1">
    <citation type="journal article" date="2019" name="Int. J. Syst. Evol. Microbiol.">
        <title>The Global Catalogue of Microorganisms (GCM) 10K type strain sequencing project: providing services to taxonomists for standard genome sequencing and annotation.</title>
        <authorList>
            <consortium name="The Broad Institute Genomics Platform"/>
            <consortium name="The Broad Institute Genome Sequencing Center for Infectious Disease"/>
            <person name="Wu L."/>
            <person name="Ma J."/>
        </authorList>
    </citation>
    <scope>NUCLEOTIDE SEQUENCE [LARGE SCALE GENOMIC DNA]</scope>
    <source>
        <strain evidence="4">KCTC 42739</strain>
    </source>
</reference>
<feature type="domain" description="Metallo-beta-lactamase" evidence="2">
    <location>
        <begin position="70"/>
        <end position="258"/>
    </location>
</feature>
<dbReference type="EMBL" id="JBHRXP010000007">
    <property type="protein sequence ID" value="MFC3581647.1"/>
    <property type="molecule type" value="Genomic_DNA"/>
</dbReference>
<dbReference type="InterPro" id="IPR001279">
    <property type="entry name" value="Metallo-B-lactamas"/>
</dbReference>
<dbReference type="NCBIfam" id="NF033105">
    <property type="entry name" value="bla_subclass_B3"/>
    <property type="match status" value="1"/>
</dbReference>
<dbReference type="SUPFAM" id="SSF56281">
    <property type="entry name" value="Metallo-hydrolase/oxidoreductase"/>
    <property type="match status" value="1"/>
</dbReference>
<feature type="chain" id="PRO_5046909776" evidence="1">
    <location>
        <begin position="45"/>
        <end position="299"/>
    </location>
</feature>
<comment type="caution">
    <text evidence="3">The sequence shown here is derived from an EMBL/GenBank/DDBJ whole genome shotgun (WGS) entry which is preliminary data.</text>
</comment>
<dbReference type="GO" id="GO:0008800">
    <property type="term" value="F:beta-lactamase activity"/>
    <property type="evidence" value="ECO:0007669"/>
    <property type="project" value="UniProtKB-EC"/>
</dbReference>
<feature type="signal peptide" evidence="1">
    <location>
        <begin position="1"/>
        <end position="44"/>
    </location>
</feature>
<dbReference type="Proteomes" id="UP001595713">
    <property type="component" value="Unassembled WGS sequence"/>
</dbReference>
<proteinExistence type="predicted"/>
<keyword evidence="1" id="KW-0732">Signal</keyword>
<dbReference type="EC" id="3.5.2.6" evidence="3"/>
<evidence type="ECO:0000313" key="3">
    <source>
        <dbReference type="EMBL" id="MFC3581647.1"/>
    </source>
</evidence>
<gene>
    <name evidence="3" type="primary">bla</name>
    <name evidence="3" type="ORF">ACFONA_15865</name>
</gene>